<dbReference type="Proteomes" id="UP000162613">
    <property type="component" value="Segment"/>
</dbReference>
<organism evidence="1 2">
    <name type="scientific">Skunk adenovirus 1</name>
    <dbReference type="NCBI Taxonomy" id="2698728"/>
    <lineage>
        <taxon>Viruses</taxon>
        <taxon>Varidnaviria</taxon>
        <taxon>Bamfordvirae</taxon>
        <taxon>Preplasmiviricota</taxon>
        <taxon>Polisuviricotina</taxon>
        <taxon>Pharingeaviricetes</taxon>
        <taxon>Rowavirales</taxon>
        <taxon>Adenoviridae</taxon>
        <taxon>Mastadenovirus</taxon>
        <taxon>Mastadenovirus trianonense</taxon>
        <taxon>Skunk mastadenovirus A</taxon>
    </lineage>
</organism>
<name>A0A0K0MGD5_9ADEN</name>
<dbReference type="EMBL" id="KP238322">
    <property type="protein sequence ID" value="AKC34863.1"/>
    <property type="molecule type" value="Genomic_DNA"/>
</dbReference>
<keyword evidence="2" id="KW-1185">Reference proteome</keyword>
<evidence type="ECO:0000313" key="1">
    <source>
        <dbReference type="EMBL" id="AKC34863.1"/>
    </source>
</evidence>
<dbReference type="KEGG" id="vg:25396042"/>
<reference evidence="1 2" key="1">
    <citation type="journal article" date="2015" name="Virology">
        <title>Characterization of a novel adenovirus isolated from a skunk.</title>
        <authorList>
            <person name="Kozak R.A."/>
            <person name="Ackford J.G."/>
            <person name="Slaine P."/>
            <person name="Li A."/>
            <person name="Carman S."/>
            <person name="Campbell D."/>
            <person name="Welch M.K."/>
            <person name="Kropinski A.M."/>
            <person name="Nagy E."/>
        </authorList>
    </citation>
    <scope>NUCLEOTIDE SEQUENCE [LARGE SCALE GENOMIC DNA]</scope>
    <source>
        <strain evidence="1">SkAdV-PB1</strain>
    </source>
</reference>
<sequence>MAFSKTCCRLDLSFSEAFVNELQSLISSTSPEEFLHSLVWDCACFIFSEVVVKRTKRHFSGLHFKVIAYNHCVFLEPLMLSRYQGELHKLLFDELNNTPSINNAFRGRESGLSITATEMFSFSPPPPVL</sequence>
<dbReference type="GeneID" id="25396042"/>
<proteinExistence type="predicted"/>
<protein>
    <submittedName>
        <fullName evidence="1">E4 ORFD</fullName>
    </submittedName>
</protein>
<evidence type="ECO:0000313" key="2">
    <source>
        <dbReference type="Proteomes" id="UP000162613"/>
    </source>
</evidence>
<dbReference type="RefSeq" id="YP_009162609.1">
    <property type="nucleotide sequence ID" value="NC_027708.1"/>
</dbReference>
<gene>
    <name evidence="1" type="primary">27</name>
</gene>
<accession>A0A0K0MGD5</accession>